<evidence type="ECO:0000256" key="13">
    <source>
        <dbReference type="HAMAP-Rule" id="MF_00102"/>
    </source>
</evidence>
<evidence type="ECO:0000313" key="16">
    <source>
        <dbReference type="EMBL" id="MFD1392496.1"/>
    </source>
</evidence>
<comment type="subcellular location">
    <subcellularLocation>
        <location evidence="13">Cytoplasm</location>
    </subcellularLocation>
</comment>
<dbReference type="PANTHER" id="PTHR20836:SF0">
    <property type="entry name" value="4-HYDROXY-TETRAHYDRODIPICOLINATE REDUCTASE 1, CHLOROPLASTIC-RELATED"/>
    <property type="match status" value="1"/>
</dbReference>
<keyword evidence="8 13" id="KW-0457">Lysine biosynthesis</keyword>
<evidence type="ECO:0000259" key="15">
    <source>
        <dbReference type="Pfam" id="PF05173"/>
    </source>
</evidence>
<comment type="similarity">
    <text evidence="1 13">Belongs to the DapB family.</text>
</comment>
<dbReference type="RefSeq" id="WP_125584226.1">
    <property type="nucleotide sequence ID" value="NZ_JBHTMO010000006.1"/>
</dbReference>
<evidence type="ECO:0000256" key="3">
    <source>
        <dbReference type="ARBA" id="ARBA00022605"/>
    </source>
</evidence>
<keyword evidence="3 13" id="KW-0028">Amino-acid biosynthesis</keyword>
<feature type="binding site" evidence="13">
    <location>
        <begin position="85"/>
        <end position="87"/>
    </location>
    <ligand>
        <name>NAD(+)</name>
        <dbReference type="ChEBI" id="CHEBI:57540"/>
    </ligand>
</feature>
<comment type="caution">
    <text evidence="13">Lacks conserved residue(s) required for the propagation of feature annotation.</text>
</comment>
<dbReference type="Pfam" id="PF01113">
    <property type="entry name" value="DapB_N"/>
    <property type="match status" value="1"/>
</dbReference>
<gene>
    <name evidence="13 16" type="primary">dapB</name>
    <name evidence="16" type="ORF">ACFQ3L_02690</name>
</gene>
<name>A0ABW4B6L1_9LACO</name>
<comment type="caution">
    <text evidence="16">The sequence shown here is derived from an EMBL/GenBank/DDBJ whole genome shotgun (WGS) entry which is preliminary data.</text>
</comment>
<reference evidence="17" key="1">
    <citation type="journal article" date="2019" name="Int. J. Syst. Evol. Microbiol.">
        <title>The Global Catalogue of Microorganisms (GCM) 10K type strain sequencing project: providing services to taxonomists for standard genome sequencing and annotation.</title>
        <authorList>
            <consortium name="The Broad Institute Genomics Platform"/>
            <consortium name="The Broad Institute Genome Sequencing Center for Infectious Disease"/>
            <person name="Wu L."/>
            <person name="Ma J."/>
        </authorList>
    </citation>
    <scope>NUCLEOTIDE SEQUENCE [LARGE SCALE GENOMIC DNA]</scope>
    <source>
        <strain evidence="17">CCM 8911</strain>
    </source>
</reference>
<dbReference type="Pfam" id="PF05173">
    <property type="entry name" value="DapB_C"/>
    <property type="match status" value="1"/>
</dbReference>
<feature type="binding site" evidence="13">
    <location>
        <position position="142"/>
    </location>
    <ligand>
        <name>(S)-2,3,4,5-tetrahydrodipicolinate</name>
        <dbReference type="ChEBI" id="CHEBI:16845"/>
    </ligand>
</feature>
<evidence type="ECO:0000256" key="6">
    <source>
        <dbReference type="ARBA" id="ARBA00023002"/>
    </source>
</evidence>
<feature type="binding site" evidence="13">
    <location>
        <begin position="151"/>
        <end position="152"/>
    </location>
    <ligand>
        <name>(S)-2,3,4,5-tetrahydrodipicolinate</name>
        <dbReference type="ChEBI" id="CHEBI:16845"/>
    </ligand>
</feature>
<evidence type="ECO:0000256" key="2">
    <source>
        <dbReference type="ARBA" id="ARBA00022490"/>
    </source>
</evidence>
<dbReference type="InterPro" id="IPR023940">
    <property type="entry name" value="DHDPR_bac"/>
</dbReference>
<evidence type="ECO:0000256" key="1">
    <source>
        <dbReference type="ARBA" id="ARBA00006642"/>
    </source>
</evidence>
<feature type="domain" description="Dihydrodipicolinate reductase C-terminal" evidence="15">
    <location>
        <begin position="118"/>
        <end position="245"/>
    </location>
</feature>
<comment type="pathway">
    <text evidence="9 13">Amino-acid biosynthesis; L-lysine biosynthesis via DAP pathway; (S)-tetrahydrodipicolinate from L-aspartate: step 4/4.</text>
</comment>
<comment type="caution">
    <text evidence="13">Was originally thought to be a dihydrodipicolinate reductase (DHDPR), catalyzing the conversion of dihydrodipicolinate to tetrahydrodipicolinate. However, it was shown in E.coli that the substrate of the enzymatic reaction is not dihydrodipicolinate (DHDP) but in fact (2S,4S)-4-hydroxy-2,3,4,5-tetrahydrodipicolinic acid (HTPA), the product released by the DapA-catalyzed reaction.</text>
</comment>
<protein>
    <recommendedName>
        <fullName evidence="10 13">4-hydroxy-tetrahydrodipicolinate reductase</fullName>
        <shortName evidence="13">HTPA reductase</shortName>
        <ecNumber evidence="10 13">1.17.1.8</ecNumber>
    </recommendedName>
</protein>
<dbReference type="SUPFAM" id="SSF55347">
    <property type="entry name" value="Glyceraldehyde-3-phosphate dehydrogenase-like, C-terminal domain"/>
    <property type="match status" value="1"/>
</dbReference>
<evidence type="ECO:0000256" key="11">
    <source>
        <dbReference type="ARBA" id="ARBA00049080"/>
    </source>
</evidence>
<dbReference type="InterPro" id="IPR036291">
    <property type="entry name" value="NAD(P)-bd_dom_sf"/>
</dbReference>
<evidence type="ECO:0000256" key="7">
    <source>
        <dbReference type="ARBA" id="ARBA00023027"/>
    </source>
</evidence>
<feature type="domain" description="Dihydrodipicolinate reductase N-terminal" evidence="14">
    <location>
        <begin position="3"/>
        <end position="114"/>
    </location>
</feature>
<dbReference type="Gene3D" id="3.30.360.10">
    <property type="entry name" value="Dihydrodipicolinate Reductase, domain 2"/>
    <property type="match status" value="1"/>
</dbReference>
<proteinExistence type="inferred from homology"/>
<dbReference type="EMBL" id="JBHTMO010000006">
    <property type="protein sequence ID" value="MFD1392496.1"/>
    <property type="molecule type" value="Genomic_DNA"/>
</dbReference>
<dbReference type="Proteomes" id="UP001597249">
    <property type="component" value="Unassembled WGS sequence"/>
</dbReference>
<dbReference type="GO" id="GO:0008839">
    <property type="term" value="F:4-hydroxy-tetrahydrodipicolinate reductase"/>
    <property type="evidence" value="ECO:0007669"/>
    <property type="project" value="UniProtKB-EC"/>
</dbReference>
<feature type="active site" description="Proton donor/acceptor" evidence="13">
    <location>
        <position position="141"/>
    </location>
</feature>
<comment type="function">
    <text evidence="13">Catalyzes the conversion of 4-hydroxy-tetrahydrodipicolinate (HTPA) to tetrahydrodipicolinate.</text>
</comment>
<evidence type="ECO:0000313" key="17">
    <source>
        <dbReference type="Proteomes" id="UP001597249"/>
    </source>
</evidence>
<evidence type="ECO:0000256" key="4">
    <source>
        <dbReference type="ARBA" id="ARBA00022857"/>
    </source>
</evidence>
<dbReference type="PROSITE" id="PS01298">
    <property type="entry name" value="DAPB"/>
    <property type="match status" value="1"/>
</dbReference>
<keyword evidence="17" id="KW-1185">Reference proteome</keyword>
<organism evidence="16 17">
    <name type="scientific">Lacticaseibacillus jixianensis</name>
    <dbReference type="NCBI Taxonomy" id="2486012"/>
    <lineage>
        <taxon>Bacteria</taxon>
        <taxon>Bacillati</taxon>
        <taxon>Bacillota</taxon>
        <taxon>Bacilli</taxon>
        <taxon>Lactobacillales</taxon>
        <taxon>Lactobacillaceae</taxon>
        <taxon>Lacticaseibacillus</taxon>
    </lineage>
</organism>
<comment type="catalytic activity">
    <reaction evidence="12 13">
        <text>(S)-2,3,4,5-tetrahydrodipicolinate + NAD(+) + H2O = (2S,4S)-4-hydroxy-2,3,4,5-tetrahydrodipicolinate + NADH + H(+)</text>
        <dbReference type="Rhea" id="RHEA:35323"/>
        <dbReference type="ChEBI" id="CHEBI:15377"/>
        <dbReference type="ChEBI" id="CHEBI:15378"/>
        <dbReference type="ChEBI" id="CHEBI:16845"/>
        <dbReference type="ChEBI" id="CHEBI:57540"/>
        <dbReference type="ChEBI" id="CHEBI:57945"/>
        <dbReference type="ChEBI" id="CHEBI:67139"/>
        <dbReference type="EC" id="1.17.1.8"/>
    </reaction>
</comment>
<dbReference type="InterPro" id="IPR000846">
    <property type="entry name" value="DapB_N"/>
</dbReference>
<keyword evidence="2 13" id="KW-0963">Cytoplasm</keyword>
<sequence length="248" mass="25957">MTQVLIAGVFGKMGQQVAAMMTAAKDLTIVGGLAPEATAKRAFPVFTSLEEINVQADVWVDFTLPQAAATNAEYALTHGMNAVIGTSGLSEQTQARLGEVAKAAGARLLIVPNFAISAVLMMQFAAKAAKYFPDAEIVEAHHSDKLDAPSGTAKATAKVIAAARTEKPLAPHQDAPARGEWLDDVPVHALRLPGYVAQEEVLFGAAGESLTIKQVSFDRSSFMAGVALAVRQVHTLPVGLTVGLDALL</sequence>
<keyword evidence="6 13" id="KW-0560">Oxidoreductase</keyword>
<evidence type="ECO:0000256" key="10">
    <source>
        <dbReference type="ARBA" id="ARBA00038983"/>
    </source>
</evidence>
<comment type="subunit">
    <text evidence="13">Homotetramer.</text>
</comment>
<dbReference type="HAMAP" id="MF_00102">
    <property type="entry name" value="DapB"/>
    <property type="match status" value="1"/>
</dbReference>
<dbReference type="InterPro" id="IPR022664">
    <property type="entry name" value="DapB_N_CS"/>
</dbReference>
<evidence type="ECO:0000256" key="9">
    <source>
        <dbReference type="ARBA" id="ARBA00037922"/>
    </source>
</evidence>
<dbReference type="NCBIfam" id="TIGR00036">
    <property type="entry name" value="dapB"/>
    <property type="match status" value="1"/>
</dbReference>
<keyword evidence="4 13" id="KW-0521">NADP</keyword>
<keyword evidence="5 13" id="KW-0220">Diaminopimelate biosynthesis</keyword>
<dbReference type="EC" id="1.17.1.8" evidence="10 13"/>
<dbReference type="Gene3D" id="3.40.50.720">
    <property type="entry name" value="NAD(P)-binding Rossmann-like Domain"/>
    <property type="match status" value="1"/>
</dbReference>
<dbReference type="PIRSF" id="PIRSF000161">
    <property type="entry name" value="DHPR"/>
    <property type="match status" value="1"/>
</dbReference>
<dbReference type="CDD" id="cd02274">
    <property type="entry name" value="DHDPR_N"/>
    <property type="match status" value="1"/>
</dbReference>
<feature type="active site" description="Proton donor" evidence="13">
    <location>
        <position position="145"/>
    </location>
</feature>
<dbReference type="InterPro" id="IPR022663">
    <property type="entry name" value="DapB_C"/>
</dbReference>
<comment type="catalytic activity">
    <reaction evidence="11 13">
        <text>(S)-2,3,4,5-tetrahydrodipicolinate + NADP(+) + H2O = (2S,4S)-4-hydroxy-2,3,4,5-tetrahydrodipicolinate + NADPH + H(+)</text>
        <dbReference type="Rhea" id="RHEA:35331"/>
        <dbReference type="ChEBI" id="CHEBI:15377"/>
        <dbReference type="ChEBI" id="CHEBI:15378"/>
        <dbReference type="ChEBI" id="CHEBI:16845"/>
        <dbReference type="ChEBI" id="CHEBI:57783"/>
        <dbReference type="ChEBI" id="CHEBI:58349"/>
        <dbReference type="ChEBI" id="CHEBI:67139"/>
        <dbReference type="EC" id="1.17.1.8"/>
    </reaction>
</comment>
<dbReference type="SUPFAM" id="SSF51735">
    <property type="entry name" value="NAD(P)-binding Rossmann-fold domains"/>
    <property type="match status" value="1"/>
</dbReference>
<keyword evidence="7 13" id="KW-0520">NAD</keyword>
<feature type="binding site" evidence="13">
    <location>
        <begin position="111"/>
        <end position="114"/>
    </location>
    <ligand>
        <name>NAD(+)</name>
        <dbReference type="ChEBI" id="CHEBI:57540"/>
    </ligand>
</feature>
<dbReference type="PANTHER" id="PTHR20836">
    <property type="entry name" value="DIHYDRODIPICOLINATE REDUCTASE"/>
    <property type="match status" value="1"/>
</dbReference>
<evidence type="ECO:0000256" key="12">
    <source>
        <dbReference type="ARBA" id="ARBA00049396"/>
    </source>
</evidence>
<evidence type="ECO:0000256" key="8">
    <source>
        <dbReference type="ARBA" id="ARBA00023154"/>
    </source>
</evidence>
<feature type="binding site" evidence="13">
    <location>
        <begin position="8"/>
        <end position="13"/>
    </location>
    <ligand>
        <name>NAD(+)</name>
        <dbReference type="ChEBI" id="CHEBI:57540"/>
    </ligand>
</feature>
<evidence type="ECO:0000256" key="5">
    <source>
        <dbReference type="ARBA" id="ARBA00022915"/>
    </source>
</evidence>
<accession>A0ABW4B6L1</accession>
<evidence type="ECO:0000259" key="14">
    <source>
        <dbReference type="Pfam" id="PF01113"/>
    </source>
</evidence>